<evidence type="ECO:0000256" key="4">
    <source>
        <dbReference type="PROSITE-ProRule" id="PRU00134"/>
    </source>
</evidence>
<dbReference type="InterPro" id="IPR027796">
    <property type="entry name" value="OTT_1508_deam-like"/>
</dbReference>
<gene>
    <name evidence="7" type="ORF">FNYG_04302</name>
</gene>
<feature type="compositionally biased region" description="Polar residues" evidence="5">
    <location>
        <begin position="451"/>
        <end position="460"/>
    </location>
</feature>
<evidence type="ECO:0000313" key="7">
    <source>
        <dbReference type="EMBL" id="PNP82367.1"/>
    </source>
</evidence>
<dbReference type="InterPro" id="IPR002893">
    <property type="entry name" value="Znf_MYND"/>
</dbReference>
<dbReference type="GO" id="GO:0008270">
    <property type="term" value="F:zinc ion binding"/>
    <property type="evidence" value="ECO:0007669"/>
    <property type="project" value="UniProtKB-KW"/>
</dbReference>
<evidence type="ECO:0000256" key="2">
    <source>
        <dbReference type="ARBA" id="ARBA00022771"/>
    </source>
</evidence>
<protein>
    <recommendedName>
        <fullName evidence="6">MYND-type domain-containing protein</fullName>
    </recommendedName>
</protein>
<feature type="domain" description="MYND-type" evidence="6">
    <location>
        <begin position="478"/>
        <end position="516"/>
    </location>
</feature>
<feature type="region of interest" description="Disordered" evidence="5">
    <location>
        <begin position="451"/>
        <end position="474"/>
    </location>
</feature>
<evidence type="ECO:0000259" key="6">
    <source>
        <dbReference type="PROSITE" id="PS50865"/>
    </source>
</evidence>
<dbReference type="OrthoDB" id="4851849at2759"/>
<dbReference type="AlphaFoldDB" id="A0A2K0WJB2"/>
<evidence type="ECO:0000313" key="8">
    <source>
        <dbReference type="Proteomes" id="UP000236664"/>
    </source>
</evidence>
<keyword evidence="1" id="KW-0479">Metal-binding</keyword>
<dbReference type="Pfam" id="PF14441">
    <property type="entry name" value="OTT_1508_deam"/>
    <property type="match status" value="1"/>
</dbReference>
<dbReference type="Gene3D" id="6.10.140.2220">
    <property type="match status" value="1"/>
</dbReference>
<dbReference type="Pfam" id="PF01753">
    <property type="entry name" value="zf-MYND"/>
    <property type="match status" value="1"/>
</dbReference>
<evidence type="ECO:0000256" key="5">
    <source>
        <dbReference type="SAM" id="MobiDB-lite"/>
    </source>
</evidence>
<organism evidence="7 8">
    <name type="scientific">Gibberella nygamai</name>
    <name type="common">Bean root rot disease fungus</name>
    <name type="synonym">Fusarium nygamai</name>
    <dbReference type="NCBI Taxonomy" id="42673"/>
    <lineage>
        <taxon>Eukaryota</taxon>
        <taxon>Fungi</taxon>
        <taxon>Dikarya</taxon>
        <taxon>Ascomycota</taxon>
        <taxon>Pezizomycotina</taxon>
        <taxon>Sordariomycetes</taxon>
        <taxon>Hypocreomycetidae</taxon>
        <taxon>Hypocreales</taxon>
        <taxon>Nectriaceae</taxon>
        <taxon>Fusarium</taxon>
        <taxon>Fusarium fujikuroi species complex</taxon>
    </lineage>
</organism>
<keyword evidence="8" id="KW-1185">Reference proteome</keyword>
<name>A0A2K0WJB2_GIBNY</name>
<sequence>MAHIRIISSLSVSLGSSDVVEWHFPPDLESEISTLASLCHVRQQQREPIVQSAQEDEDGTLDLMEDGECTKPFSTLALDNDVEMKSGFLDRLAELLCFDKKPVLITSTALVSDSKEDIIVCARNSSTSGNTWSTKDVEMLEHLAGVLERISSDEPFNSDPLPELQKVLVEYYRQRIQHHAKRLMSLEQGIAELAFFNDEGCGAIASGCLSIYQFAEKVEFLSYSTDFYRTLKTQLSPTRLRQVLDELAFIRRPMQGAIEFLLIANLPSRKVGAWQLPQAGINLKPKHEVKFNSEIGKRRNIHAEMMLMGCLFSIMRLGLVIFPYLGVSKKTCLLCGHLLREMAQFDTRGNHGKCYSQWTLPPVLRAVPDVTERLDMAVFRLRDILREEVKKEMAHMDAEKESVIAAVIPPKHEKEADIFNKVGKDPKLLSREAEWLSSFCRLAVDNTGLGVTSNSGQDSTDAPRHNAESSKLSDPTGCPFCREAGELTYRCPKCGSATYCDIGCYRADWYQHKFSCALGRPIDAIDQLVLACHTNMYPEEEDVARKLGFMCFISGTDRSRLFELYRRLIVDLGVDENELRAALEQNKLKEMLIFRCGQTNDPSMLSDQNWLKAEEGFEVNGEHGGLITLIEAAQEELLSADDRKLPLAQLQPIEKRKVLLFYVQISNGFKPDADDDNWISLGLCTAPDAVSENQLCSAYASLIQHCTNDEFWNSMVKSSIVDLFEKHGLAHTILHMRNFKDHMAHVKKWYPSVWQLKRFTRIQEADPFRAVIVDYGFMNCTDARQRMQLRQIYQRYFNEEHDEMSLHKACISGELESFLKSVLGALSVPSQLLKNPYPLENSPLMGMVTDSVIVCPESALDQIRGLDTVSESDSMIITVPDTEDEDHIRMFHERAAFLGTGLRRRHYSQEDGKYVTELRME</sequence>
<accession>A0A2K0WJB2</accession>
<reference evidence="7 8" key="1">
    <citation type="submission" date="2017-06" db="EMBL/GenBank/DDBJ databases">
        <title>Genome of Fusarium nygamai isolate CS10214.</title>
        <authorList>
            <person name="Gardiner D.M."/>
            <person name="Obanor F."/>
            <person name="Kazan K."/>
        </authorList>
    </citation>
    <scope>NUCLEOTIDE SEQUENCE [LARGE SCALE GENOMIC DNA]</scope>
    <source>
        <strain evidence="7 8">CS10214</strain>
    </source>
</reference>
<dbReference type="PROSITE" id="PS50865">
    <property type="entry name" value="ZF_MYND_2"/>
    <property type="match status" value="1"/>
</dbReference>
<comment type="caution">
    <text evidence="7">The sequence shown here is derived from an EMBL/GenBank/DDBJ whole genome shotgun (WGS) entry which is preliminary data.</text>
</comment>
<dbReference type="SUPFAM" id="SSF144232">
    <property type="entry name" value="HIT/MYND zinc finger-like"/>
    <property type="match status" value="1"/>
</dbReference>
<evidence type="ECO:0000256" key="3">
    <source>
        <dbReference type="ARBA" id="ARBA00022833"/>
    </source>
</evidence>
<keyword evidence="3" id="KW-0862">Zinc</keyword>
<keyword evidence="2 4" id="KW-0863">Zinc-finger</keyword>
<dbReference type="EMBL" id="MTQA01000059">
    <property type="protein sequence ID" value="PNP82367.1"/>
    <property type="molecule type" value="Genomic_DNA"/>
</dbReference>
<dbReference type="Proteomes" id="UP000236664">
    <property type="component" value="Unassembled WGS sequence"/>
</dbReference>
<dbReference type="PROSITE" id="PS01360">
    <property type="entry name" value="ZF_MYND_1"/>
    <property type="match status" value="1"/>
</dbReference>
<evidence type="ECO:0000256" key="1">
    <source>
        <dbReference type="ARBA" id="ARBA00022723"/>
    </source>
</evidence>
<proteinExistence type="predicted"/>
<dbReference type="STRING" id="42673.A0A2K0WJB2"/>